<reference evidence="1" key="1">
    <citation type="submission" date="2023-07" db="EMBL/GenBank/DDBJ databases">
        <title>Chromosome-level genome assembly of Artemia franciscana.</title>
        <authorList>
            <person name="Jo E."/>
        </authorList>
    </citation>
    <scope>NUCLEOTIDE SEQUENCE</scope>
    <source>
        <tissue evidence="1">Whole body</tissue>
    </source>
</reference>
<name>A0AA88HQG5_ARTSF</name>
<dbReference type="EMBL" id="JAVRJZ010000012">
    <property type="protein sequence ID" value="KAK2716050.1"/>
    <property type="molecule type" value="Genomic_DNA"/>
</dbReference>
<gene>
    <name evidence="1" type="ORF">QYM36_010580</name>
</gene>
<evidence type="ECO:0000313" key="1">
    <source>
        <dbReference type="EMBL" id="KAK2716050.1"/>
    </source>
</evidence>
<evidence type="ECO:0000313" key="2">
    <source>
        <dbReference type="Proteomes" id="UP001187531"/>
    </source>
</evidence>
<dbReference type="Proteomes" id="UP001187531">
    <property type="component" value="Unassembled WGS sequence"/>
</dbReference>
<dbReference type="AlphaFoldDB" id="A0AA88HQG5"/>
<proteinExistence type="predicted"/>
<keyword evidence="2" id="KW-1185">Reference proteome</keyword>
<organism evidence="1 2">
    <name type="scientific">Artemia franciscana</name>
    <name type="common">Brine shrimp</name>
    <name type="synonym">Artemia sanfranciscana</name>
    <dbReference type="NCBI Taxonomy" id="6661"/>
    <lineage>
        <taxon>Eukaryota</taxon>
        <taxon>Metazoa</taxon>
        <taxon>Ecdysozoa</taxon>
        <taxon>Arthropoda</taxon>
        <taxon>Crustacea</taxon>
        <taxon>Branchiopoda</taxon>
        <taxon>Anostraca</taxon>
        <taxon>Artemiidae</taxon>
        <taxon>Artemia</taxon>
    </lineage>
</organism>
<sequence length="315" mass="36004">MYDKIKNILLCGIAGNSRDDIFTGNEKIRFRKLLSAMSIEEKIQPSVIVEILKKGIELIEDDQGDFELNQKNMPRVFEGFMGRLALNPDSPSEKPLFEAFEKFVKRKIPLVIHVRSILTSSTPVQNIIASLALKVNYPESLYFVKGSKPLRNVIDYHISYKAENLYGKYVDKLIRDAILTMPDAINLRDGSETKSYPVEIDDQPPCDCSPVCREPPRTCECIPTCQDWLNCYRYAVQDCLCLPACDCDGRMLFNCVCPCVVTWALCMQCICSICTFCSNLPQPYVDTDRYRPLTIEEYQKIQRGIPTNRKADDYV</sequence>
<accession>A0AA88HQG5</accession>
<comment type="caution">
    <text evidence="1">The sequence shown here is derived from an EMBL/GenBank/DDBJ whole genome shotgun (WGS) entry which is preliminary data.</text>
</comment>
<protein>
    <submittedName>
        <fullName evidence="1">Uncharacterized protein</fullName>
    </submittedName>
</protein>